<dbReference type="PRINTS" id="PR00463">
    <property type="entry name" value="EP450I"/>
</dbReference>
<keyword evidence="7" id="KW-0560">Oxidoreductase</keyword>
<dbReference type="PANTHER" id="PTHR24305">
    <property type="entry name" value="CYTOCHROME P450"/>
    <property type="match status" value="1"/>
</dbReference>
<dbReference type="Proteomes" id="UP000784919">
    <property type="component" value="Unassembled WGS sequence"/>
</dbReference>
<comment type="cofactor">
    <cofactor evidence="1 6">
        <name>heme</name>
        <dbReference type="ChEBI" id="CHEBI:30413"/>
    </cofactor>
</comment>
<evidence type="ECO:0008006" key="12">
    <source>
        <dbReference type="Google" id="ProtNLM"/>
    </source>
</evidence>
<comment type="similarity">
    <text evidence="2 7">Belongs to the cytochrome P450 family.</text>
</comment>
<dbReference type="OrthoDB" id="1470350at2759"/>
<evidence type="ECO:0000256" key="3">
    <source>
        <dbReference type="ARBA" id="ARBA00022617"/>
    </source>
</evidence>
<accession>A0A9P7SND8</accession>
<keyword evidence="7" id="KW-0503">Monooxygenase</keyword>
<keyword evidence="10" id="KW-1185">Reference proteome</keyword>
<organism evidence="9 11">
    <name type="scientific">Claviceps arundinis</name>
    <dbReference type="NCBI Taxonomy" id="1623583"/>
    <lineage>
        <taxon>Eukaryota</taxon>
        <taxon>Fungi</taxon>
        <taxon>Dikarya</taxon>
        <taxon>Ascomycota</taxon>
        <taxon>Pezizomycotina</taxon>
        <taxon>Sordariomycetes</taxon>
        <taxon>Hypocreomycetidae</taxon>
        <taxon>Hypocreales</taxon>
        <taxon>Clavicipitaceae</taxon>
        <taxon>Claviceps</taxon>
    </lineage>
</organism>
<evidence type="ECO:0000313" key="9">
    <source>
        <dbReference type="EMBL" id="KAG5961614.1"/>
    </source>
</evidence>
<dbReference type="GO" id="GO:0004497">
    <property type="term" value="F:monooxygenase activity"/>
    <property type="evidence" value="ECO:0007669"/>
    <property type="project" value="UniProtKB-KW"/>
</dbReference>
<name>A0A9P7SND8_9HYPO</name>
<dbReference type="InterPro" id="IPR050121">
    <property type="entry name" value="Cytochrome_P450_monoxygenase"/>
</dbReference>
<evidence type="ECO:0000256" key="7">
    <source>
        <dbReference type="RuleBase" id="RU000461"/>
    </source>
</evidence>
<gene>
    <name evidence="9" type="ORF">E4U56_003797</name>
    <name evidence="8" type="ORF">E4U57_000471</name>
</gene>
<dbReference type="InterPro" id="IPR001128">
    <property type="entry name" value="Cyt_P450"/>
</dbReference>
<dbReference type="AlphaFoldDB" id="A0A9P7SND8"/>
<evidence type="ECO:0000256" key="6">
    <source>
        <dbReference type="PIRSR" id="PIRSR602401-1"/>
    </source>
</evidence>
<evidence type="ECO:0000313" key="8">
    <source>
        <dbReference type="EMBL" id="KAG5959832.1"/>
    </source>
</evidence>
<evidence type="ECO:0000256" key="4">
    <source>
        <dbReference type="ARBA" id="ARBA00022723"/>
    </source>
</evidence>
<protein>
    <recommendedName>
        <fullName evidence="12">Cytochrome P450</fullName>
    </recommendedName>
</protein>
<evidence type="ECO:0000313" key="11">
    <source>
        <dbReference type="Proteomes" id="UP000784919"/>
    </source>
</evidence>
<feature type="binding site" description="axial binding residue" evidence="6">
    <location>
        <position position="72"/>
    </location>
    <ligand>
        <name>heme</name>
        <dbReference type="ChEBI" id="CHEBI:30413"/>
    </ligand>
    <ligandPart>
        <name>Fe</name>
        <dbReference type="ChEBI" id="CHEBI:18248"/>
    </ligandPart>
</feature>
<dbReference type="PANTHER" id="PTHR24305:SF166">
    <property type="entry name" value="CYTOCHROME P450 12A4, MITOCHONDRIAL-RELATED"/>
    <property type="match status" value="1"/>
</dbReference>
<dbReference type="Pfam" id="PF00067">
    <property type="entry name" value="p450"/>
    <property type="match status" value="1"/>
</dbReference>
<dbReference type="GO" id="GO:0005506">
    <property type="term" value="F:iron ion binding"/>
    <property type="evidence" value="ECO:0007669"/>
    <property type="project" value="InterPro"/>
</dbReference>
<evidence type="ECO:0000256" key="5">
    <source>
        <dbReference type="ARBA" id="ARBA00023004"/>
    </source>
</evidence>
<dbReference type="InterPro" id="IPR002401">
    <property type="entry name" value="Cyt_P450_E_grp-I"/>
</dbReference>
<dbReference type="Gene3D" id="1.10.630.10">
    <property type="entry name" value="Cytochrome P450"/>
    <property type="match status" value="1"/>
</dbReference>
<comment type="caution">
    <text evidence="9">The sequence shown here is derived from an EMBL/GenBank/DDBJ whole genome shotgun (WGS) entry which is preliminary data.</text>
</comment>
<keyword evidence="5 6" id="KW-0408">Iron</keyword>
<dbReference type="EMBL" id="SRPR01000111">
    <property type="protein sequence ID" value="KAG5959832.1"/>
    <property type="molecule type" value="Genomic_DNA"/>
</dbReference>
<dbReference type="EMBL" id="SRPS01000247">
    <property type="protein sequence ID" value="KAG5961614.1"/>
    <property type="molecule type" value="Genomic_DNA"/>
</dbReference>
<evidence type="ECO:0000256" key="2">
    <source>
        <dbReference type="ARBA" id="ARBA00010617"/>
    </source>
</evidence>
<keyword evidence="4 6" id="KW-0479">Metal-binding</keyword>
<reference evidence="9 10" key="1">
    <citation type="journal article" date="2020" name="bioRxiv">
        <title>Whole genome comparisons of ergot fungi reveals the divergence and evolution of species within the genus Claviceps are the result of varying mechanisms driving genome evolution and host range expansion.</title>
        <authorList>
            <person name="Wyka S.A."/>
            <person name="Mondo S.J."/>
            <person name="Liu M."/>
            <person name="Dettman J."/>
            <person name="Nalam V."/>
            <person name="Broders K.D."/>
        </authorList>
    </citation>
    <scope>NUCLEOTIDE SEQUENCE</scope>
    <source>
        <strain evidence="9">CCC 1102</strain>
        <strain evidence="8 10">LM583</strain>
    </source>
</reference>
<evidence type="ECO:0000313" key="10">
    <source>
        <dbReference type="Proteomes" id="UP000742024"/>
    </source>
</evidence>
<dbReference type="PROSITE" id="PS00086">
    <property type="entry name" value="CYTOCHROME_P450"/>
    <property type="match status" value="1"/>
</dbReference>
<proteinExistence type="inferred from homology"/>
<dbReference type="InterPro" id="IPR017972">
    <property type="entry name" value="Cyt_P450_CS"/>
</dbReference>
<dbReference type="InterPro" id="IPR036396">
    <property type="entry name" value="Cyt_P450_sf"/>
</dbReference>
<dbReference type="SUPFAM" id="SSF48264">
    <property type="entry name" value="Cytochrome P450"/>
    <property type="match status" value="1"/>
</dbReference>
<sequence length="131" mass="14911">MCTTFVCGHSLGESPTYGARNIRQDEKICESSKPSHSTDDLHIFSPERWLDDVGVFNSQVPKLAFSGGPRVCFGRKFAMQELRILLVVLLMKFRLEFVSDELNSMQSQPMTLRVPRQTFVRLTNLDSLKVT</sequence>
<evidence type="ECO:0000256" key="1">
    <source>
        <dbReference type="ARBA" id="ARBA00001971"/>
    </source>
</evidence>
<dbReference type="GO" id="GO:0020037">
    <property type="term" value="F:heme binding"/>
    <property type="evidence" value="ECO:0007669"/>
    <property type="project" value="InterPro"/>
</dbReference>
<dbReference type="Proteomes" id="UP000742024">
    <property type="component" value="Unassembled WGS sequence"/>
</dbReference>
<dbReference type="GO" id="GO:0016705">
    <property type="term" value="F:oxidoreductase activity, acting on paired donors, with incorporation or reduction of molecular oxygen"/>
    <property type="evidence" value="ECO:0007669"/>
    <property type="project" value="InterPro"/>
</dbReference>
<keyword evidence="3 6" id="KW-0349">Heme</keyword>